<protein>
    <recommendedName>
        <fullName evidence="4">DUF2905 domain-containing protein</fullName>
    </recommendedName>
</protein>
<proteinExistence type="predicted"/>
<dbReference type="KEGG" id="ttf:THTE_4396"/>
<evidence type="ECO:0000256" key="1">
    <source>
        <dbReference type="SAM" id="Phobius"/>
    </source>
</evidence>
<feature type="transmembrane region" description="Helical" evidence="1">
    <location>
        <begin position="50"/>
        <end position="72"/>
    </location>
</feature>
<feature type="transmembrane region" description="Helical" evidence="1">
    <location>
        <begin position="9"/>
        <end position="30"/>
    </location>
</feature>
<dbReference type="AlphaFoldDB" id="A0A286RM74"/>
<dbReference type="RefSeq" id="WP_207651736.1">
    <property type="nucleotide sequence ID" value="NZ_CP018477.1"/>
</dbReference>
<reference evidence="2 3" key="1">
    <citation type="journal article" name="Front. Microbiol.">
        <title>Sugar Metabolism of the First Thermophilic Planctomycete Thermogutta terrifontis: Comparative Genomic and Transcriptomic Approaches.</title>
        <authorList>
            <person name="Elcheninov A.G."/>
            <person name="Menzel P."/>
            <person name="Gudbergsdottir S.R."/>
            <person name="Slesarev A.I."/>
            <person name="Kadnikov V.V."/>
            <person name="Krogh A."/>
            <person name="Bonch-Osmolovskaya E.A."/>
            <person name="Peng X."/>
            <person name="Kublanov I.V."/>
        </authorList>
    </citation>
    <scope>NUCLEOTIDE SEQUENCE [LARGE SCALE GENOMIC DNA]</scope>
    <source>
        <strain evidence="2 3">R1</strain>
    </source>
</reference>
<dbReference type="PANTHER" id="PTHR36443:SF1">
    <property type="entry name" value="BSR5223 PROTEIN"/>
    <property type="match status" value="1"/>
</dbReference>
<evidence type="ECO:0000313" key="3">
    <source>
        <dbReference type="Proteomes" id="UP000215086"/>
    </source>
</evidence>
<evidence type="ECO:0008006" key="4">
    <source>
        <dbReference type="Google" id="ProtNLM"/>
    </source>
</evidence>
<dbReference type="Proteomes" id="UP000215086">
    <property type="component" value="Chromosome"/>
</dbReference>
<keyword evidence="1" id="KW-0812">Transmembrane</keyword>
<keyword evidence="3" id="KW-1185">Reference proteome</keyword>
<keyword evidence="1" id="KW-0472">Membrane</keyword>
<evidence type="ECO:0000313" key="2">
    <source>
        <dbReference type="EMBL" id="ASV76997.1"/>
    </source>
</evidence>
<organism evidence="2 3">
    <name type="scientific">Thermogutta terrifontis</name>
    <dbReference type="NCBI Taxonomy" id="1331910"/>
    <lineage>
        <taxon>Bacteria</taxon>
        <taxon>Pseudomonadati</taxon>
        <taxon>Planctomycetota</taxon>
        <taxon>Planctomycetia</taxon>
        <taxon>Pirellulales</taxon>
        <taxon>Thermoguttaceae</taxon>
        <taxon>Thermogutta</taxon>
    </lineage>
</organism>
<dbReference type="EMBL" id="CP018477">
    <property type="protein sequence ID" value="ASV76997.1"/>
    <property type="molecule type" value="Genomic_DNA"/>
</dbReference>
<gene>
    <name evidence="2" type="ORF">THTE_4396</name>
</gene>
<dbReference type="PANTHER" id="PTHR36443">
    <property type="entry name" value="BSR5223 PROTEIN"/>
    <property type="match status" value="1"/>
</dbReference>
<dbReference type="InterPro" id="IPR021320">
    <property type="entry name" value="DUF2905"/>
</dbReference>
<dbReference type="Pfam" id="PF11146">
    <property type="entry name" value="DUF2905"/>
    <property type="match status" value="1"/>
</dbReference>
<keyword evidence="1" id="KW-1133">Transmembrane helix</keyword>
<sequence length="76" mass="8571">MDLSSVGKMLILLGLVVMVLGGILWLLHFVPLQVGRLPGDIHIRGERWSFYFPITTCILLSIVLTLVLNVVLRLMR</sequence>
<name>A0A286RM74_9BACT</name>
<accession>A0A286RM74</accession>